<name>A0A7X0RM69_9ACTN</name>
<dbReference type="EMBL" id="JACKXE010000002">
    <property type="protein sequence ID" value="MBB6629528.1"/>
    <property type="molecule type" value="Genomic_DNA"/>
</dbReference>
<dbReference type="AlphaFoldDB" id="A0A7X0RM69"/>
<feature type="transmembrane region" description="Helical" evidence="6">
    <location>
        <begin position="12"/>
        <end position="38"/>
    </location>
</feature>
<dbReference type="NCBIfam" id="TIGR02228">
    <property type="entry name" value="sigpep_I_arch"/>
    <property type="match status" value="1"/>
</dbReference>
<dbReference type="Gene3D" id="2.10.109.10">
    <property type="entry name" value="Umud Fragment, subunit A"/>
    <property type="match status" value="1"/>
</dbReference>
<dbReference type="CDD" id="cd06530">
    <property type="entry name" value="S26_SPase_I"/>
    <property type="match status" value="1"/>
</dbReference>
<sequence>MRCMKSSSVPGWLSWTGQVVSWLVILGVGALFAVALLVPRLAGATPYVIETGSMTPKLPPGTLVVVKPVAPEQIAPGDVITYQIKSGDPTVVTHRVIDQGVDMTGQVRWHTQGDANDAADEGWVLPQQVKGREWYAVPYVGYVTSFVTGQQRGVLIAVVVLGLLGYAANQFRGSLKERRAKTETVETS</sequence>
<dbReference type="Proteomes" id="UP000523955">
    <property type="component" value="Unassembled WGS sequence"/>
</dbReference>
<proteinExistence type="predicted"/>
<evidence type="ECO:0000256" key="4">
    <source>
        <dbReference type="ARBA" id="ARBA00023136"/>
    </source>
</evidence>
<organism evidence="8 9">
    <name type="scientific">Nocardioides luti</name>
    <dbReference type="NCBI Taxonomy" id="2761101"/>
    <lineage>
        <taxon>Bacteria</taxon>
        <taxon>Bacillati</taxon>
        <taxon>Actinomycetota</taxon>
        <taxon>Actinomycetes</taxon>
        <taxon>Propionibacteriales</taxon>
        <taxon>Nocardioidaceae</taxon>
        <taxon>Nocardioides</taxon>
    </lineage>
</organism>
<evidence type="ECO:0000256" key="1">
    <source>
        <dbReference type="ARBA" id="ARBA00004370"/>
    </source>
</evidence>
<evidence type="ECO:0000256" key="5">
    <source>
        <dbReference type="NCBIfam" id="TIGR02228"/>
    </source>
</evidence>
<dbReference type="InterPro" id="IPR001733">
    <property type="entry name" value="Peptidase_S26B"/>
</dbReference>
<dbReference type="GO" id="GO:0009003">
    <property type="term" value="F:signal peptidase activity"/>
    <property type="evidence" value="ECO:0007669"/>
    <property type="project" value="UniProtKB-EC"/>
</dbReference>
<keyword evidence="2 6" id="KW-0812">Transmembrane</keyword>
<dbReference type="PANTHER" id="PTHR10806:SF6">
    <property type="entry name" value="SIGNAL PEPTIDASE COMPLEX CATALYTIC SUBUNIT SEC11"/>
    <property type="match status" value="1"/>
</dbReference>
<dbReference type="EC" id="3.4.21.89" evidence="5"/>
<dbReference type="GO" id="GO:0016020">
    <property type="term" value="C:membrane"/>
    <property type="evidence" value="ECO:0007669"/>
    <property type="project" value="UniProtKB-SubCell"/>
</dbReference>
<gene>
    <name evidence="8" type="ORF">H5V45_19540</name>
</gene>
<dbReference type="InterPro" id="IPR019533">
    <property type="entry name" value="Peptidase_S26"/>
</dbReference>
<keyword evidence="3 6" id="KW-1133">Transmembrane helix</keyword>
<evidence type="ECO:0000256" key="2">
    <source>
        <dbReference type="ARBA" id="ARBA00022692"/>
    </source>
</evidence>
<keyword evidence="8" id="KW-0378">Hydrolase</keyword>
<feature type="domain" description="Peptidase S26" evidence="7">
    <location>
        <begin position="30"/>
        <end position="96"/>
    </location>
</feature>
<accession>A0A7X0RM69</accession>
<evidence type="ECO:0000313" key="9">
    <source>
        <dbReference type="Proteomes" id="UP000523955"/>
    </source>
</evidence>
<dbReference type="InterPro" id="IPR036286">
    <property type="entry name" value="LexA/Signal_pep-like_sf"/>
</dbReference>
<reference evidence="8 9" key="1">
    <citation type="submission" date="2020-08" db="EMBL/GenBank/DDBJ databases">
        <authorList>
            <person name="Seo M.-J."/>
        </authorList>
    </citation>
    <scope>NUCLEOTIDE SEQUENCE [LARGE SCALE GENOMIC DNA]</scope>
    <source>
        <strain evidence="8 9">KIGAM211</strain>
    </source>
</reference>
<comment type="subcellular location">
    <subcellularLocation>
        <location evidence="1">Membrane</location>
    </subcellularLocation>
</comment>
<evidence type="ECO:0000256" key="3">
    <source>
        <dbReference type="ARBA" id="ARBA00022989"/>
    </source>
</evidence>
<keyword evidence="4 6" id="KW-0472">Membrane</keyword>
<evidence type="ECO:0000313" key="8">
    <source>
        <dbReference type="EMBL" id="MBB6629528.1"/>
    </source>
</evidence>
<evidence type="ECO:0000259" key="7">
    <source>
        <dbReference type="Pfam" id="PF10502"/>
    </source>
</evidence>
<evidence type="ECO:0000256" key="6">
    <source>
        <dbReference type="SAM" id="Phobius"/>
    </source>
</evidence>
<dbReference type="GO" id="GO:0004252">
    <property type="term" value="F:serine-type endopeptidase activity"/>
    <property type="evidence" value="ECO:0007669"/>
    <property type="project" value="UniProtKB-UniRule"/>
</dbReference>
<protein>
    <recommendedName>
        <fullName evidence="5">Signal peptidase I</fullName>
        <ecNumber evidence="5">3.4.21.89</ecNumber>
    </recommendedName>
</protein>
<dbReference type="SUPFAM" id="SSF51306">
    <property type="entry name" value="LexA/Signal peptidase"/>
    <property type="match status" value="1"/>
</dbReference>
<dbReference type="Pfam" id="PF10502">
    <property type="entry name" value="Peptidase_S26"/>
    <property type="match status" value="1"/>
</dbReference>
<comment type="caution">
    <text evidence="8">The sequence shown here is derived from an EMBL/GenBank/DDBJ whole genome shotgun (WGS) entry which is preliminary data.</text>
</comment>
<keyword evidence="9" id="KW-1185">Reference proteome</keyword>
<dbReference type="PANTHER" id="PTHR10806">
    <property type="entry name" value="SIGNAL PEPTIDASE COMPLEX CATALYTIC SUBUNIT SEC11"/>
    <property type="match status" value="1"/>
</dbReference>
<dbReference type="GO" id="GO:0006465">
    <property type="term" value="P:signal peptide processing"/>
    <property type="evidence" value="ECO:0007669"/>
    <property type="project" value="UniProtKB-UniRule"/>
</dbReference>